<organism evidence="2 3">
    <name type="scientific">Arabidopsis thaliana x Arabidopsis arenosa</name>
    <dbReference type="NCBI Taxonomy" id="1240361"/>
    <lineage>
        <taxon>Eukaryota</taxon>
        <taxon>Viridiplantae</taxon>
        <taxon>Streptophyta</taxon>
        <taxon>Embryophyta</taxon>
        <taxon>Tracheophyta</taxon>
        <taxon>Spermatophyta</taxon>
        <taxon>Magnoliopsida</taxon>
        <taxon>eudicotyledons</taxon>
        <taxon>Gunneridae</taxon>
        <taxon>Pentapetalae</taxon>
        <taxon>rosids</taxon>
        <taxon>malvids</taxon>
        <taxon>Brassicales</taxon>
        <taxon>Brassicaceae</taxon>
        <taxon>Camelineae</taxon>
        <taxon>Arabidopsis</taxon>
    </lineage>
</organism>
<dbReference type="EMBL" id="JAEFBK010000013">
    <property type="protein sequence ID" value="KAG7533413.1"/>
    <property type="molecule type" value="Genomic_DNA"/>
</dbReference>
<evidence type="ECO:0000313" key="2">
    <source>
        <dbReference type="EMBL" id="KAG7533413.1"/>
    </source>
</evidence>
<feature type="chain" id="PRO_5035847297" evidence="1">
    <location>
        <begin position="20"/>
        <end position="91"/>
    </location>
</feature>
<dbReference type="Proteomes" id="UP000694240">
    <property type="component" value="Chromosome 13"/>
</dbReference>
<gene>
    <name evidence="2" type="ORF">ISN45_Aa08g010480</name>
</gene>
<dbReference type="PROSITE" id="PS51257">
    <property type="entry name" value="PROKAR_LIPOPROTEIN"/>
    <property type="match status" value="1"/>
</dbReference>
<evidence type="ECO:0000313" key="3">
    <source>
        <dbReference type="Proteomes" id="UP000694240"/>
    </source>
</evidence>
<dbReference type="AlphaFoldDB" id="A0A8T1XFU6"/>
<evidence type="ECO:0000256" key="1">
    <source>
        <dbReference type="SAM" id="SignalP"/>
    </source>
</evidence>
<keyword evidence="1" id="KW-0732">Signal</keyword>
<sequence length="91" mass="10305">MKTIFFFITLAVLVSSCASNIMTKSIPEEKTQFSNTPLSSDIDPADEHVGHSPDDMKIFFCQECAYHCLEKRKNVFGCENSICRCTFDDIL</sequence>
<comment type="caution">
    <text evidence="2">The sequence shown here is derived from an EMBL/GenBank/DDBJ whole genome shotgun (WGS) entry which is preliminary data.</text>
</comment>
<keyword evidence="3" id="KW-1185">Reference proteome</keyword>
<accession>A0A8T1XFU6</accession>
<reference evidence="2 3" key="1">
    <citation type="submission" date="2020-12" db="EMBL/GenBank/DDBJ databases">
        <title>Concerted genomic and epigenomic changes stabilize Arabidopsis allopolyploids.</title>
        <authorList>
            <person name="Chen Z."/>
        </authorList>
    </citation>
    <scope>NUCLEOTIDE SEQUENCE [LARGE SCALE GENOMIC DNA]</scope>
    <source>
        <strain evidence="2">Allo738</strain>
        <tissue evidence="2">Leaf</tissue>
    </source>
</reference>
<feature type="signal peptide" evidence="1">
    <location>
        <begin position="1"/>
        <end position="19"/>
    </location>
</feature>
<proteinExistence type="predicted"/>
<name>A0A8T1XFU6_9BRAS</name>
<protein>
    <submittedName>
        <fullName evidence="2">Uncharacterized protein</fullName>
    </submittedName>
</protein>